<reference evidence="2 3" key="1">
    <citation type="submission" date="2019-04" db="EMBL/GenBank/DDBJ databases">
        <title>Phreatobacter aquaticus sp. nov.</title>
        <authorList>
            <person name="Choi A."/>
        </authorList>
    </citation>
    <scope>NUCLEOTIDE SEQUENCE [LARGE SCALE GENOMIC DNA]</scope>
    <source>
        <strain evidence="2 3">KCTC 52518</strain>
    </source>
</reference>
<sequence>MPFTHFRATAAGLAMAAAVLVAGTGAASACDRGEDVCSFRLINNTSVELHSFWASPPSVSNWENDILGDSTLGAGRSININMSDGRPNCVYDFKFRFADGDIVEKRRINICRLGRYTLNE</sequence>
<organism evidence="2 3">
    <name type="scientific">Phreatobacter stygius</name>
    <dbReference type="NCBI Taxonomy" id="1940610"/>
    <lineage>
        <taxon>Bacteria</taxon>
        <taxon>Pseudomonadati</taxon>
        <taxon>Pseudomonadota</taxon>
        <taxon>Alphaproteobacteria</taxon>
        <taxon>Hyphomicrobiales</taxon>
        <taxon>Phreatobacteraceae</taxon>
        <taxon>Phreatobacter</taxon>
    </lineage>
</organism>
<evidence type="ECO:0000256" key="1">
    <source>
        <dbReference type="SAM" id="SignalP"/>
    </source>
</evidence>
<feature type="signal peptide" evidence="1">
    <location>
        <begin position="1"/>
        <end position="29"/>
    </location>
</feature>
<gene>
    <name evidence="2" type="ORF">E8M01_07465</name>
</gene>
<accession>A0A4D7B3C5</accession>
<feature type="chain" id="PRO_5020389612" evidence="1">
    <location>
        <begin position="30"/>
        <end position="120"/>
    </location>
</feature>
<proteinExistence type="predicted"/>
<dbReference type="EMBL" id="CP039690">
    <property type="protein sequence ID" value="QCI64096.1"/>
    <property type="molecule type" value="Genomic_DNA"/>
</dbReference>
<dbReference type="KEGG" id="pstg:E8M01_07465"/>
<evidence type="ECO:0000313" key="3">
    <source>
        <dbReference type="Proteomes" id="UP000298781"/>
    </source>
</evidence>
<keyword evidence="3" id="KW-1185">Reference proteome</keyword>
<protein>
    <submittedName>
        <fullName evidence="2">Uncharacterized protein</fullName>
    </submittedName>
</protein>
<dbReference type="OrthoDB" id="7274433at2"/>
<evidence type="ECO:0000313" key="2">
    <source>
        <dbReference type="EMBL" id="QCI64096.1"/>
    </source>
</evidence>
<keyword evidence="1" id="KW-0732">Signal</keyword>
<dbReference type="RefSeq" id="WP_136959552.1">
    <property type="nucleotide sequence ID" value="NZ_CP039690.1"/>
</dbReference>
<dbReference type="PROSITE" id="PS51257">
    <property type="entry name" value="PROKAR_LIPOPROTEIN"/>
    <property type="match status" value="1"/>
</dbReference>
<dbReference type="Proteomes" id="UP000298781">
    <property type="component" value="Chromosome"/>
</dbReference>
<name>A0A4D7B3C5_9HYPH</name>
<dbReference type="AlphaFoldDB" id="A0A4D7B3C5"/>